<accession>A0AA86SLN6</accession>
<protein>
    <submittedName>
        <fullName evidence="1">Uncharacterized protein</fullName>
    </submittedName>
</protein>
<dbReference type="Proteomes" id="UP001189624">
    <property type="component" value="Chromosome 6"/>
</dbReference>
<dbReference type="AlphaFoldDB" id="A0AA86SLN6"/>
<organism evidence="1 2">
    <name type="scientific">Sphenostylis stenocarpa</name>
    <dbReference type="NCBI Taxonomy" id="92480"/>
    <lineage>
        <taxon>Eukaryota</taxon>
        <taxon>Viridiplantae</taxon>
        <taxon>Streptophyta</taxon>
        <taxon>Embryophyta</taxon>
        <taxon>Tracheophyta</taxon>
        <taxon>Spermatophyta</taxon>
        <taxon>Magnoliopsida</taxon>
        <taxon>eudicotyledons</taxon>
        <taxon>Gunneridae</taxon>
        <taxon>Pentapetalae</taxon>
        <taxon>rosids</taxon>
        <taxon>fabids</taxon>
        <taxon>Fabales</taxon>
        <taxon>Fabaceae</taxon>
        <taxon>Papilionoideae</taxon>
        <taxon>50 kb inversion clade</taxon>
        <taxon>NPAAA clade</taxon>
        <taxon>indigoferoid/millettioid clade</taxon>
        <taxon>Phaseoleae</taxon>
        <taxon>Sphenostylis</taxon>
    </lineage>
</organism>
<sequence>MMVRFPSSAISSPPRRTASVRRNILTGEKRFCFDMGGDENMNEEQELSDSLDKEKKLEDGLKLNMVTEEVRNGVLAENGCLSLEDGSPKRSTETVGTCILV</sequence>
<dbReference type="Gramene" id="rna-AYBTSS11_LOCUS20422">
    <property type="protein sequence ID" value="CAJ1964637.1"/>
    <property type="gene ID" value="gene-AYBTSS11_LOCUS20422"/>
</dbReference>
<dbReference type="EMBL" id="OY731403">
    <property type="protein sequence ID" value="CAJ1964637.1"/>
    <property type="molecule type" value="Genomic_DNA"/>
</dbReference>
<gene>
    <name evidence="1" type="ORF">AYBTSS11_LOCUS20422</name>
</gene>
<name>A0AA86SLN6_9FABA</name>
<evidence type="ECO:0000313" key="2">
    <source>
        <dbReference type="Proteomes" id="UP001189624"/>
    </source>
</evidence>
<reference evidence="1" key="1">
    <citation type="submission" date="2023-10" db="EMBL/GenBank/DDBJ databases">
        <authorList>
            <person name="Domelevo Entfellner J.-B."/>
        </authorList>
    </citation>
    <scope>NUCLEOTIDE SEQUENCE</scope>
</reference>
<evidence type="ECO:0000313" key="1">
    <source>
        <dbReference type="EMBL" id="CAJ1964637.1"/>
    </source>
</evidence>
<keyword evidence="2" id="KW-1185">Reference proteome</keyword>
<proteinExistence type="predicted"/>